<dbReference type="AlphaFoldDB" id="A0A936EZ83"/>
<feature type="domain" description="DZANK-type" evidence="1">
    <location>
        <begin position="8"/>
        <end position="52"/>
    </location>
</feature>
<gene>
    <name evidence="3" type="ORF">IPN91_00105</name>
</gene>
<dbReference type="InterPro" id="IPR025874">
    <property type="entry name" value="DZR"/>
</dbReference>
<dbReference type="Pfam" id="PF13453">
    <property type="entry name" value="Zn_ribbon_TFIIB"/>
    <property type="match status" value="1"/>
</dbReference>
<dbReference type="Proteomes" id="UP000709959">
    <property type="component" value="Unassembled WGS sequence"/>
</dbReference>
<evidence type="ECO:0000313" key="4">
    <source>
        <dbReference type="Proteomes" id="UP000709959"/>
    </source>
</evidence>
<accession>A0A936EZ83</accession>
<dbReference type="EMBL" id="JADKCH010000001">
    <property type="protein sequence ID" value="MBK8571047.1"/>
    <property type="molecule type" value="Genomic_DNA"/>
</dbReference>
<feature type="domain" description="Transcription factor zinc-finger" evidence="2">
    <location>
        <begin position="68"/>
        <end position="104"/>
    </location>
</feature>
<sequence>MEARVLRCSGCGASVPPDATQCPYCKAQLATVACPACFALVPLSAGHCPGCGAGMAPRAQSPATGAPCPACAQALATAKVGEVEVGECLACGGLWLDRAVFEQLGTSRERQGAVLGALPAPEKPRVVKLEPVQYRPCPACRQRMNRVNYAKRSGVVLDVCKAHGLWFDKDELRRVLAFIAGGGLDRARELEIEALKEARRAAVPMPQHPASSHEFTQQMNASGHWLTAAGLVGLAIDVAELFLEGN</sequence>
<evidence type="ECO:0000259" key="2">
    <source>
        <dbReference type="Pfam" id="PF13453"/>
    </source>
</evidence>
<dbReference type="Pfam" id="PF12773">
    <property type="entry name" value="DZR"/>
    <property type="match status" value="1"/>
</dbReference>
<evidence type="ECO:0000259" key="1">
    <source>
        <dbReference type="Pfam" id="PF12773"/>
    </source>
</evidence>
<evidence type="ECO:0000313" key="3">
    <source>
        <dbReference type="EMBL" id="MBK8571047.1"/>
    </source>
</evidence>
<comment type="caution">
    <text evidence="3">The sequence shown here is derived from an EMBL/GenBank/DDBJ whole genome shotgun (WGS) entry which is preliminary data.</text>
</comment>
<dbReference type="InterPro" id="IPR027392">
    <property type="entry name" value="TF_Znf"/>
</dbReference>
<proteinExistence type="predicted"/>
<organism evidence="3 4">
    <name type="scientific">Candidatus Geothrix odensensis</name>
    <dbReference type="NCBI Taxonomy" id="2954440"/>
    <lineage>
        <taxon>Bacteria</taxon>
        <taxon>Pseudomonadati</taxon>
        <taxon>Acidobacteriota</taxon>
        <taxon>Holophagae</taxon>
        <taxon>Holophagales</taxon>
        <taxon>Holophagaceae</taxon>
        <taxon>Geothrix</taxon>
    </lineage>
</organism>
<reference evidence="3 4" key="1">
    <citation type="submission" date="2020-10" db="EMBL/GenBank/DDBJ databases">
        <title>Connecting structure to function with the recovery of over 1000 high-quality activated sludge metagenome-assembled genomes encoding full-length rRNA genes using long-read sequencing.</title>
        <authorList>
            <person name="Singleton C.M."/>
            <person name="Petriglieri F."/>
            <person name="Kristensen J.M."/>
            <person name="Kirkegaard R.H."/>
            <person name="Michaelsen T.Y."/>
            <person name="Andersen M.H."/>
            <person name="Karst S.M."/>
            <person name="Dueholm M.S."/>
            <person name="Nielsen P.H."/>
            <person name="Albertsen M."/>
        </authorList>
    </citation>
    <scope>NUCLEOTIDE SEQUENCE [LARGE SCALE GENOMIC DNA]</scope>
    <source>
        <strain evidence="3">OdNE_18-Q3-R46-58_MAXAC.008</strain>
    </source>
</reference>
<protein>
    <submittedName>
        <fullName evidence="3">Zf-TFIIB domain-containing protein</fullName>
    </submittedName>
</protein>
<name>A0A936EZ83_9BACT</name>